<reference evidence="5 6" key="1">
    <citation type="submission" date="2020-08" db="EMBL/GenBank/DDBJ databases">
        <title>Whole genome shotgun sequence of Actinocatenispora thailandica NBRC 105041.</title>
        <authorList>
            <person name="Komaki H."/>
            <person name="Tamura T."/>
        </authorList>
    </citation>
    <scope>NUCLEOTIDE SEQUENCE [LARGE SCALE GENOMIC DNA]</scope>
    <source>
        <strain evidence="5 6">NBRC 105041</strain>
    </source>
</reference>
<dbReference type="Gene3D" id="1.10.10.10">
    <property type="entry name" value="Winged helix-like DNA-binding domain superfamily/Winged helix DNA-binding domain"/>
    <property type="match status" value="1"/>
</dbReference>
<dbReference type="Pfam" id="PF00196">
    <property type="entry name" value="GerE"/>
    <property type="match status" value="1"/>
</dbReference>
<keyword evidence="2" id="KW-0238">DNA-binding</keyword>
<dbReference type="GO" id="GO:0003677">
    <property type="term" value="F:DNA binding"/>
    <property type="evidence" value="ECO:0007669"/>
    <property type="project" value="UniProtKB-KW"/>
</dbReference>
<evidence type="ECO:0000259" key="4">
    <source>
        <dbReference type="PROSITE" id="PS50043"/>
    </source>
</evidence>
<dbReference type="GO" id="GO:0006355">
    <property type="term" value="P:regulation of DNA-templated transcription"/>
    <property type="evidence" value="ECO:0007669"/>
    <property type="project" value="InterPro"/>
</dbReference>
<feature type="domain" description="HTH luxR-type" evidence="4">
    <location>
        <begin position="122"/>
        <end position="187"/>
    </location>
</feature>
<dbReference type="PROSITE" id="PS50043">
    <property type="entry name" value="HTH_LUXR_2"/>
    <property type="match status" value="1"/>
</dbReference>
<gene>
    <name evidence="5" type="ORF">Athai_29940</name>
</gene>
<dbReference type="PANTHER" id="PTHR44688:SF16">
    <property type="entry name" value="DNA-BINDING TRANSCRIPTIONAL ACTIVATOR DEVR_DOSR"/>
    <property type="match status" value="1"/>
</dbReference>
<keyword evidence="6" id="KW-1185">Reference proteome</keyword>
<evidence type="ECO:0000256" key="3">
    <source>
        <dbReference type="ARBA" id="ARBA00023163"/>
    </source>
</evidence>
<dbReference type="KEGG" id="atl:Athai_29940"/>
<evidence type="ECO:0000313" key="6">
    <source>
        <dbReference type="Proteomes" id="UP000611640"/>
    </source>
</evidence>
<dbReference type="AlphaFoldDB" id="A0A7R7DPV9"/>
<dbReference type="SMART" id="SM00421">
    <property type="entry name" value="HTH_LUXR"/>
    <property type="match status" value="1"/>
</dbReference>
<proteinExistence type="predicted"/>
<sequence length="190" mass="20233">MSVATLPARPDSPPGPTRTVLACVPAGAAARLLAERLVATGNGHLVRLATTPRQALTCYTRQHTDVVLVDYRFARDPITVLGPRRSPHTAVIVVDVGADGDLLLAAVAGAVTGALRVAPRRPQRPPIRLTGREQQVLHALCDGATNEEIAEQLCIGADTVKTHVRRLYDKLGARRRTQAVALALRAGLVE</sequence>
<keyword evidence="3" id="KW-0804">Transcription</keyword>
<organism evidence="5 6">
    <name type="scientific">Actinocatenispora thailandica</name>
    <dbReference type="NCBI Taxonomy" id="227318"/>
    <lineage>
        <taxon>Bacteria</taxon>
        <taxon>Bacillati</taxon>
        <taxon>Actinomycetota</taxon>
        <taxon>Actinomycetes</taxon>
        <taxon>Micromonosporales</taxon>
        <taxon>Micromonosporaceae</taxon>
        <taxon>Actinocatenispora</taxon>
    </lineage>
</organism>
<dbReference type="SUPFAM" id="SSF52172">
    <property type="entry name" value="CheY-like"/>
    <property type="match status" value="1"/>
</dbReference>
<dbReference type="CDD" id="cd06170">
    <property type="entry name" value="LuxR_C_like"/>
    <property type="match status" value="1"/>
</dbReference>
<name>A0A7R7DPV9_9ACTN</name>
<dbReference type="Proteomes" id="UP000611640">
    <property type="component" value="Chromosome"/>
</dbReference>
<dbReference type="PROSITE" id="PS00622">
    <property type="entry name" value="HTH_LUXR_1"/>
    <property type="match status" value="1"/>
</dbReference>
<dbReference type="InterPro" id="IPR016032">
    <property type="entry name" value="Sig_transdc_resp-reg_C-effctor"/>
</dbReference>
<dbReference type="InterPro" id="IPR000792">
    <property type="entry name" value="Tscrpt_reg_LuxR_C"/>
</dbReference>
<dbReference type="PANTHER" id="PTHR44688">
    <property type="entry name" value="DNA-BINDING TRANSCRIPTIONAL ACTIVATOR DEVR_DOSR"/>
    <property type="match status" value="1"/>
</dbReference>
<evidence type="ECO:0000313" key="5">
    <source>
        <dbReference type="EMBL" id="BCJ35491.1"/>
    </source>
</evidence>
<evidence type="ECO:0000256" key="1">
    <source>
        <dbReference type="ARBA" id="ARBA00023015"/>
    </source>
</evidence>
<evidence type="ECO:0000256" key="2">
    <source>
        <dbReference type="ARBA" id="ARBA00023125"/>
    </source>
</evidence>
<dbReference type="SUPFAM" id="SSF46894">
    <property type="entry name" value="C-terminal effector domain of the bipartite response regulators"/>
    <property type="match status" value="1"/>
</dbReference>
<protein>
    <recommendedName>
        <fullName evidence="4">HTH luxR-type domain-containing protein</fullName>
    </recommendedName>
</protein>
<dbReference type="RefSeq" id="WP_203962017.1">
    <property type="nucleotide sequence ID" value="NZ_AP023355.1"/>
</dbReference>
<dbReference type="InterPro" id="IPR036388">
    <property type="entry name" value="WH-like_DNA-bd_sf"/>
</dbReference>
<dbReference type="InterPro" id="IPR011006">
    <property type="entry name" value="CheY-like_superfamily"/>
</dbReference>
<dbReference type="PRINTS" id="PR00038">
    <property type="entry name" value="HTHLUXR"/>
</dbReference>
<dbReference type="EMBL" id="AP023355">
    <property type="protein sequence ID" value="BCJ35491.1"/>
    <property type="molecule type" value="Genomic_DNA"/>
</dbReference>
<accession>A0A7R7DPV9</accession>
<keyword evidence="1" id="KW-0805">Transcription regulation</keyword>